<organism evidence="4 5">
    <name type="scientific">Blautia liquoris</name>
    <dbReference type="NCBI Taxonomy" id="2779518"/>
    <lineage>
        <taxon>Bacteria</taxon>
        <taxon>Bacillati</taxon>
        <taxon>Bacillota</taxon>
        <taxon>Clostridia</taxon>
        <taxon>Lachnospirales</taxon>
        <taxon>Lachnospiraceae</taxon>
        <taxon>Blautia</taxon>
    </lineage>
</organism>
<gene>
    <name evidence="4" type="ORF">INP51_07225</name>
</gene>
<dbReference type="KEGG" id="bliq:INP51_07225"/>
<dbReference type="InterPro" id="IPR058709">
    <property type="entry name" value="BSH_RND-rel"/>
</dbReference>
<dbReference type="Proteomes" id="UP000593601">
    <property type="component" value="Chromosome"/>
</dbReference>
<feature type="transmembrane region" description="Helical" evidence="1">
    <location>
        <begin position="21"/>
        <end position="45"/>
    </location>
</feature>
<keyword evidence="1" id="KW-1133">Transmembrane helix</keyword>
<evidence type="ECO:0000313" key="4">
    <source>
        <dbReference type="EMBL" id="QOV20708.1"/>
    </source>
</evidence>
<reference evidence="4 5" key="1">
    <citation type="submission" date="2020-10" db="EMBL/GenBank/DDBJ databases">
        <title>Blautia liquoris sp.nov., isolated from the mud in a fermentation cellar used for the production of Chinese strong-flavoured liquor.</title>
        <authorList>
            <person name="Lu L."/>
        </authorList>
    </citation>
    <scope>NUCLEOTIDE SEQUENCE [LARGE SCALE GENOMIC DNA]</scope>
    <source>
        <strain evidence="4 5">LZLJ-3</strain>
    </source>
</reference>
<dbReference type="InterPro" id="IPR058729">
    <property type="entry name" value="Beta-barrel_RND-rel"/>
</dbReference>
<evidence type="ECO:0000256" key="1">
    <source>
        <dbReference type="SAM" id="Phobius"/>
    </source>
</evidence>
<feature type="domain" description="RND related beta-barrel" evidence="2">
    <location>
        <begin position="232"/>
        <end position="302"/>
    </location>
</feature>
<keyword evidence="1" id="KW-0472">Membrane</keyword>
<keyword evidence="5" id="KW-1185">Reference proteome</keyword>
<protein>
    <recommendedName>
        <fullName evidence="6">HlyD family secretion protein</fullName>
    </recommendedName>
</protein>
<dbReference type="EMBL" id="CP063304">
    <property type="protein sequence ID" value="QOV20708.1"/>
    <property type="molecule type" value="Genomic_DNA"/>
</dbReference>
<evidence type="ECO:0000259" key="2">
    <source>
        <dbReference type="Pfam" id="PF26011"/>
    </source>
</evidence>
<dbReference type="AlphaFoldDB" id="A0A7M2RKQ3"/>
<dbReference type="Pfam" id="PF26011">
    <property type="entry name" value="Beta-barrel_RND_rel"/>
    <property type="match status" value="1"/>
</dbReference>
<accession>A0A7M2RKQ3</accession>
<evidence type="ECO:0008006" key="6">
    <source>
        <dbReference type="Google" id="ProtNLM"/>
    </source>
</evidence>
<evidence type="ECO:0000259" key="3">
    <source>
        <dbReference type="Pfam" id="PF26018"/>
    </source>
</evidence>
<evidence type="ECO:0000313" key="5">
    <source>
        <dbReference type="Proteomes" id="UP000593601"/>
    </source>
</evidence>
<feature type="domain" description="RND related barrel-sandwich hybrid" evidence="3">
    <location>
        <begin position="74"/>
        <end position="227"/>
    </location>
</feature>
<proteinExistence type="predicted"/>
<keyword evidence="1" id="KW-0812">Transmembrane</keyword>
<sequence length="456" mass="51890">MSKGSKTRKKRQGHLNLHKKVNWNIGTVIFFALFIYIVISLVMYLTADHITSYQVMSGPLSKNQVYTAMAMRNETVVRSETNGYINYYAGNMTKVRKDGPVCSISQTKQKLQKRDLSDSELADIHTDVSKFSRYYNQNSFESVYDFKNSLGESLQNQSITLQDAKDGLPVETLSSDIDGIVVYSADGMENLREEELTPEIFDKKTYKKENLKSGEKIHTGDSLYKVVTDDSWFIVIPISEKQASRLESKKQIKVKFLKDNESETGQVSVLATKGQLYAKIAFNSGMIRYINDRYLDVELVTNTKSGLKIPVSSIVKKDFYTVPAELLMKNSDNEIGFFKEIKDKDNVKTEFADATIYTRNTPENSEQELLYIDTDALKKGDILVNTDDNIRYSVGETAPLLGVYSMNKGYAVFRTISIIDQNKEYCIVDSKTRYGISQYDFIVLNGNTVKEKEILY</sequence>
<name>A0A7M2RKQ3_9FIRM</name>
<dbReference type="Pfam" id="PF26018">
    <property type="entry name" value="BSH_RND_rel"/>
    <property type="match status" value="1"/>
</dbReference>
<dbReference type="RefSeq" id="WP_193737022.1">
    <property type="nucleotide sequence ID" value="NZ_CP063304.1"/>
</dbReference>